<dbReference type="Gene3D" id="4.10.520.10">
    <property type="entry name" value="IHF-like DNA-binding proteins"/>
    <property type="match status" value="1"/>
</dbReference>
<sequence length="90" mass="9874">MTKKELVEKVSKKVGLTKRTSENSVNAVFGIIRDAMMKGEKVVVTGFGTFKVRKRAGRVGRNPQTGSSITINSHKLPGFTAGKTLRRIIK</sequence>
<dbReference type="SUPFAM" id="SSF47729">
    <property type="entry name" value="IHF-like DNA-binding proteins"/>
    <property type="match status" value="1"/>
</dbReference>
<dbReference type="GO" id="GO:0003677">
    <property type="term" value="F:DNA binding"/>
    <property type="evidence" value="ECO:0007669"/>
    <property type="project" value="UniProtKB-KW"/>
</dbReference>
<dbReference type="EMBL" id="LCAG01000003">
    <property type="protein sequence ID" value="KKR87683.1"/>
    <property type="molecule type" value="Genomic_DNA"/>
</dbReference>
<dbReference type="Proteomes" id="UP000034854">
    <property type="component" value="Unassembled WGS sequence"/>
</dbReference>
<dbReference type="InterPro" id="IPR010992">
    <property type="entry name" value="IHF-like_DNA-bd_dom_sf"/>
</dbReference>
<evidence type="ECO:0000256" key="1">
    <source>
        <dbReference type="ARBA" id="ARBA00023067"/>
    </source>
</evidence>
<dbReference type="AlphaFoldDB" id="A0A0G0UFL9"/>
<dbReference type="SMART" id="SM00411">
    <property type="entry name" value="BHL"/>
    <property type="match status" value="1"/>
</dbReference>
<dbReference type="PRINTS" id="PR01727">
    <property type="entry name" value="DNABINDINGHU"/>
</dbReference>
<gene>
    <name evidence="4" type="ORF">UU34_C0003G0025</name>
</gene>
<protein>
    <submittedName>
        <fullName evidence="4">DNA-binding protein HU-beta</fullName>
    </submittedName>
</protein>
<dbReference type="Pfam" id="PF00216">
    <property type="entry name" value="Bac_DNA_binding"/>
    <property type="match status" value="1"/>
</dbReference>
<accession>A0A0G0UFL9</accession>
<dbReference type="PROSITE" id="PS00045">
    <property type="entry name" value="HISTONE_LIKE"/>
    <property type="match status" value="1"/>
</dbReference>
<dbReference type="PANTHER" id="PTHR33175">
    <property type="entry name" value="DNA-BINDING PROTEIN HU"/>
    <property type="match status" value="1"/>
</dbReference>
<dbReference type="PANTHER" id="PTHR33175:SF3">
    <property type="entry name" value="DNA-BINDING PROTEIN HU-BETA"/>
    <property type="match status" value="1"/>
</dbReference>
<comment type="similarity">
    <text evidence="3">Belongs to the bacterial histone-like protein family.</text>
</comment>
<proteinExistence type="inferred from homology"/>
<evidence type="ECO:0000256" key="2">
    <source>
        <dbReference type="ARBA" id="ARBA00023125"/>
    </source>
</evidence>
<organism evidence="4 5">
    <name type="scientific">Candidatus Curtissbacteria bacterium GW2011_GWA1_41_11</name>
    <dbReference type="NCBI Taxonomy" id="1618409"/>
    <lineage>
        <taxon>Bacteria</taxon>
        <taxon>Candidatus Curtissiibacteriota</taxon>
    </lineage>
</organism>
<keyword evidence="1" id="KW-0226">DNA condensation</keyword>
<evidence type="ECO:0000313" key="4">
    <source>
        <dbReference type="EMBL" id="KKR87683.1"/>
    </source>
</evidence>
<dbReference type="GO" id="GO:0005829">
    <property type="term" value="C:cytosol"/>
    <property type="evidence" value="ECO:0007669"/>
    <property type="project" value="TreeGrafter"/>
</dbReference>
<evidence type="ECO:0000256" key="3">
    <source>
        <dbReference type="RuleBase" id="RU003939"/>
    </source>
</evidence>
<evidence type="ECO:0000313" key="5">
    <source>
        <dbReference type="Proteomes" id="UP000034854"/>
    </source>
</evidence>
<dbReference type="GO" id="GO:0030261">
    <property type="term" value="P:chromosome condensation"/>
    <property type="evidence" value="ECO:0007669"/>
    <property type="project" value="UniProtKB-KW"/>
</dbReference>
<dbReference type="InterPro" id="IPR000119">
    <property type="entry name" value="Hist_DNA-bd"/>
</dbReference>
<dbReference type="PATRIC" id="fig|1618409.3.peg.318"/>
<keyword evidence="2 4" id="KW-0238">DNA-binding</keyword>
<comment type="caution">
    <text evidence="4">The sequence shown here is derived from an EMBL/GenBank/DDBJ whole genome shotgun (WGS) entry which is preliminary data.</text>
</comment>
<name>A0A0G0UFL9_9BACT</name>
<dbReference type="InterPro" id="IPR020816">
    <property type="entry name" value="Histone-like_DNA-bd_CS"/>
</dbReference>
<dbReference type="CDD" id="cd13831">
    <property type="entry name" value="HU"/>
    <property type="match status" value="1"/>
</dbReference>
<reference evidence="4 5" key="1">
    <citation type="journal article" date="2015" name="Nature">
        <title>rRNA introns, odd ribosomes, and small enigmatic genomes across a large radiation of phyla.</title>
        <authorList>
            <person name="Brown C.T."/>
            <person name="Hug L.A."/>
            <person name="Thomas B.C."/>
            <person name="Sharon I."/>
            <person name="Castelle C.J."/>
            <person name="Singh A."/>
            <person name="Wilkins M.J."/>
            <person name="Williams K.H."/>
            <person name="Banfield J.F."/>
        </authorList>
    </citation>
    <scope>NUCLEOTIDE SEQUENCE [LARGE SCALE GENOMIC DNA]</scope>
</reference>
<dbReference type="GO" id="GO:0030527">
    <property type="term" value="F:structural constituent of chromatin"/>
    <property type="evidence" value="ECO:0007669"/>
    <property type="project" value="InterPro"/>
</dbReference>